<dbReference type="PATRIC" id="fig|1328313.3.peg.984"/>
<dbReference type="Gene3D" id="3.20.20.370">
    <property type="entry name" value="Glycoside hydrolase/deacetylase"/>
    <property type="match status" value="1"/>
</dbReference>
<dbReference type="OrthoDB" id="9771584at2"/>
<dbReference type="Proteomes" id="UP000019276">
    <property type="component" value="Unassembled WGS sequence"/>
</dbReference>
<evidence type="ECO:0000313" key="2">
    <source>
        <dbReference type="Proteomes" id="UP000019276"/>
    </source>
</evidence>
<dbReference type="STRING" id="1328313.DS2_04760"/>
<proteinExistence type="predicted"/>
<dbReference type="GO" id="GO:0005975">
    <property type="term" value="P:carbohydrate metabolic process"/>
    <property type="evidence" value="ECO:0007669"/>
    <property type="project" value="InterPro"/>
</dbReference>
<accession>W7QE17</accession>
<protein>
    <submittedName>
        <fullName evidence="1">WalW protein</fullName>
    </submittedName>
</protein>
<sequence length="331" mass="37759">MAPLHKPKVKFVISVDTEEEWDWSGPFPQKDFSVDNVQQIPAFQNFCQGLGIKPSYFVDYAVANDPNSVDLLNSAVAGGKGEIAAHLHPWCNPPYYAQTTEFESHVINLPIGQVEAKLKQLTDKLKTVFNTHPRAFRTGRWGISGDVLKLLVKFGYDIDSSVYPYYRHKFFTCQGAPIYPYFPDFDNVVNTGEQRDILQIPVSVGFNHANFALSNKIHNWIETPALQWLRPVGVAWHSRLLRKHYLCPELSTAKDMICLVKSMLKRNEKVFHMYLHSSSLLTSSTGFMRDGEGAHTIVERIQPVFEYLQQNADVECMTISQVADWFKQEQA</sequence>
<dbReference type="eggNOG" id="COG0726">
    <property type="taxonomic scope" value="Bacteria"/>
</dbReference>
<dbReference type="EMBL" id="ARZY01000006">
    <property type="protein sequence ID" value="EWH11139.1"/>
    <property type="molecule type" value="Genomic_DNA"/>
</dbReference>
<dbReference type="SUPFAM" id="SSF88713">
    <property type="entry name" value="Glycoside hydrolase/deacetylase"/>
    <property type="match status" value="1"/>
</dbReference>
<evidence type="ECO:0000313" key="1">
    <source>
        <dbReference type="EMBL" id="EWH11139.1"/>
    </source>
</evidence>
<dbReference type="AlphaFoldDB" id="W7QE17"/>
<reference evidence="1 2" key="1">
    <citation type="journal article" date="2014" name="Genome Announc.">
        <title>Draft Genome Sequence of the Agar-Degrading Bacterium Catenovulum sp. Strain DS-2, Isolated from Intestines of Haliotis diversicolor.</title>
        <authorList>
            <person name="Shan D."/>
            <person name="Li X."/>
            <person name="Gu Z."/>
            <person name="Wei G."/>
            <person name="Gao Z."/>
            <person name="Shao Z."/>
        </authorList>
    </citation>
    <scope>NUCLEOTIDE SEQUENCE [LARGE SCALE GENOMIC DNA]</scope>
    <source>
        <strain evidence="1 2">DS-2</strain>
    </source>
</reference>
<dbReference type="RefSeq" id="WP_035013515.1">
    <property type="nucleotide sequence ID" value="NZ_ARZY01000006.1"/>
</dbReference>
<keyword evidence="2" id="KW-1185">Reference proteome</keyword>
<dbReference type="InterPro" id="IPR011330">
    <property type="entry name" value="Glyco_hydro/deAcase_b/a-brl"/>
</dbReference>
<dbReference type="CDD" id="cd10935">
    <property type="entry name" value="CE4_WalW"/>
    <property type="match status" value="1"/>
</dbReference>
<comment type="caution">
    <text evidence="1">The sequence shown here is derived from an EMBL/GenBank/DDBJ whole genome shotgun (WGS) entry which is preliminary data.</text>
</comment>
<gene>
    <name evidence="1" type="ORF">DS2_04760</name>
</gene>
<name>W7QE17_9ALTE</name>
<organism evidence="1 2">
    <name type="scientific">Catenovulum agarivorans DS-2</name>
    <dbReference type="NCBI Taxonomy" id="1328313"/>
    <lineage>
        <taxon>Bacteria</taxon>
        <taxon>Pseudomonadati</taxon>
        <taxon>Pseudomonadota</taxon>
        <taxon>Gammaproteobacteria</taxon>
        <taxon>Alteromonadales</taxon>
        <taxon>Alteromonadaceae</taxon>
        <taxon>Catenovulum</taxon>
    </lineage>
</organism>